<organism evidence="4 5">
    <name type="scientific">Flavobacterium suaedae</name>
    <dbReference type="NCBI Taxonomy" id="1767027"/>
    <lineage>
        <taxon>Bacteria</taxon>
        <taxon>Pseudomonadati</taxon>
        <taxon>Bacteroidota</taxon>
        <taxon>Flavobacteriia</taxon>
        <taxon>Flavobacteriales</taxon>
        <taxon>Flavobacteriaceae</taxon>
        <taxon>Flavobacterium</taxon>
    </lineage>
</organism>
<dbReference type="PROSITE" id="PS51352">
    <property type="entry name" value="THIOREDOXIN_2"/>
    <property type="match status" value="1"/>
</dbReference>
<dbReference type="Pfam" id="PF00578">
    <property type="entry name" value="AhpC-TSA"/>
    <property type="match status" value="1"/>
</dbReference>
<dbReference type="CDD" id="cd02966">
    <property type="entry name" value="TlpA_like_family"/>
    <property type="match status" value="1"/>
</dbReference>
<dbReference type="Gene3D" id="3.40.30.10">
    <property type="entry name" value="Glutaredoxin"/>
    <property type="match status" value="1"/>
</dbReference>
<dbReference type="EMBL" id="BMJE01000002">
    <property type="protein sequence ID" value="GGB68986.1"/>
    <property type="molecule type" value="Genomic_DNA"/>
</dbReference>
<gene>
    <name evidence="4" type="ORF">GCM10007424_06190</name>
</gene>
<sequence length="492" mass="54191">MKKLFLLLIILTFSTVNAQIPIEGAAPDFTATDINGNEHHLQDYLDDGKTVILDFFATWCTPCWGYHSGHYFSEIYQAYGPDGSDEIVMLFIECDPGTGMDDLKGLTTASRGNWLEGTPYPIINDHTIQYYYPVDGYPSWIKICPDGSQFHIQGPASNPDPRGHYIGQISGCNGDLTGIENHAEITTPSMRVCDNSGINDVDFKITNYGTNDINSIEVSLKQDGATIHSETFSEETIEAFTGLSASFNDITFNSTHDYTVEITQVNGGSVFNGPLEKSTIVFEETPEAGNNLTIIVYTDYYPGEISWDIRDSNEEILISDEYEPGNENNSGGGGPDGLTAKYYNVIIPEGTQECFHINLYDDFGDGWNTDLGEIEPGIEIIGNGNQVLRIKVDDFGDVLNERYAFKTNGVLSTNTIKSNEFVIYPNPSNGIFNVKTEIPVAITITDLTGKTVYSGKQLDNGNSINLSTLQKGVYIAQIESNNSSKTEKLIIK</sequence>
<evidence type="ECO:0000313" key="4">
    <source>
        <dbReference type="EMBL" id="GGB68986.1"/>
    </source>
</evidence>
<feature type="signal peptide" evidence="2">
    <location>
        <begin position="1"/>
        <end position="18"/>
    </location>
</feature>
<dbReference type="InterPro" id="IPR036249">
    <property type="entry name" value="Thioredoxin-like_sf"/>
</dbReference>
<comment type="caution">
    <text evidence="4">The sequence shown here is derived from an EMBL/GenBank/DDBJ whole genome shotgun (WGS) entry which is preliminary data.</text>
</comment>
<dbReference type="SUPFAM" id="SSF52833">
    <property type="entry name" value="Thioredoxin-like"/>
    <property type="match status" value="1"/>
</dbReference>
<evidence type="ECO:0000259" key="3">
    <source>
        <dbReference type="PROSITE" id="PS51352"/>
    </source>
</evidence>
<feature type="domain" description="Thioredoxin" evidence="3">
    <location>
        <begin position="20"/>
        <end position="171"/>
    </location>
</feature>
<dbReference type="Proteomes" id="UP000615760">
    <property type="component" value="Unassembled WGS sequence"/>
</dbReference>
<keyword evidence="1 2" id="KW-0732">Signal</keyword>
<evidence type="ECO:0000256" key="2">
    <source>
        <dbReference type="SAM" id="SignalP"/>
    </source>
</evidence>
<feature type="chain" id="PRO_5046299054" description="Thioredoxin domain-containing protein" evidence="2">
    <location>
        <begin position="19"/>
        <end position="492"/>
    </location>
</feature>
<evidence type="ECO:0000313" key="5">
    <source>
        <dbReference type="Proteomes" id="UP000615760"/>
    </source>
</evidence>
<protein>
    <recommendedName>
        <fullName evidence="3">Thioredoxin domain-containing protein</fullName>
    </recommendedName>
</protein>
<dbReference type="InterPro" id="IPR000866">
    <property type="entry name" value="AhpC/TSA"/>
</dbReference>
<evidence type="ECO:0000256" key="1">
    <source>
        <dbReference type="ARBA" id="ARBA00022729"/>
    </source>
</evidence>
<proteinExistence type="predicted"/>
<accession>A0ABQ1JKS7</accession>
<dbReference type="NCBIfam" id="TIGR04183">
    <property type="entry name" value="Por_Secre_tail"/>
    <property type="match status" value="1"/>
</dbReference>
<dbReference type="RefSeq" id="WP_188619787.1">
    <property type="nucleotide sequence ID" value="NZ_BMJE01000002.1"/>
</dbReference>
<dbReference type="InterPro" id="IPR013766">
    <property type="entry name" value="Thioredoxin_domain"/>
</dbReference>
<dbReference type="Pfam" id="PF18962">
    <property type="entry name" value="Por_Secre_tail"/>
    <property type="match status" value="1"/>
</dbReference>
<dbReference type="InterPro" id="IPR026444">
    <property type="entry name" value="Secre_tail"/>
</dbReference>
<reference evidence="5" key="1">
    <citation type="journal article" date="2019" name="Int. J. Syst. Evol. Microbiol.">
        <title>The Global Catalogue of Microorganisms (GCM) 10K type strain sequencing project: providing services to taxonomists for standard genome sequencing and annotation.</title>
        <authorList>
            <consortium name="The Broad Institute Genomics Platform"/>
            <consortium name="The Broad Institute Genome Sequencing Center for Infectious Disease"/>
            <person name="Wu L."/>
            <person name="Ma J."/>
        </authorList>
    </citation>
    <scope>NUCLEOTIDE SEQUENCE [LARGE SCALE GENOMIC DNA]</scope>
    <source>
        <strain evidence="5">CGMCC 1.15461</strain>
    </source>
</reference>
<keyword evidence="5" id="KW-1185">Reference proteome</keyword>
<name>A0ABQ1JKS7_9FLAO</name>